<dbReference type="PANTHER" id="PTHR36223">
    <property type="entry name" value="BETA-LACTAMASE-TYPE TRANSPEPTIDASE FOLD DOMAIN CONTAINING PROTEIN"/>
    <property type="match status" value="1"/>
</dbReference>
<evidence type="ECO:0000313" key="3">
    <source>
        <dbReference type="EMBL" id="KAF5327079.1"/>
    </source>
</evidence>
<name>A0A8H5BPC9_9AGAR</name>
<comment type="caution">
    <text evidence="3">The sequence shown here is derived from an EMBL/GenBank/DDBJ whole genome shotgun (WGS) entry which is preliminary data.</text>
</comment>
<organism evidence="3 4">
    <name type="scientific">Psilocybe cf. subviscida</name>
    <dbReference type="NCBI Taxonomy" id="2480587"/>
    <lineage>
        <taxon>Eukaryota</taxon>
        <taxon>Fungi</taxon>
        <taxon>Dikarya</taxon>
        <taxon>Basidiomycota</taxon>
        <taxon>Agaricomycotina</taxon>
        <taxon>Agaricomycetes</taxon>
        <taxon>Agaricomycetidae</taxon>
        <taxon>Agaricales</taxon>
        <taxon>Agaricineae</taxon>
        <taxon>Strophariaceae</taxon>
        <taxon>Psilocybe</taxon>
    </lineage>
</organism>
<sequence>MMENTQLEFGGLRSFVVVDGTDVPQYGVQYDEGSMEVTSWIVSEPDKPFSVHADLMNRIHGENYAVRVFLDGHKASGSVIRPADLPSVNAVSIRISPTETQRFMFGSLELSDDDALLEASSAKALGEIKILFYRVGTIVPTYNGNYAPAPQAQKVHERAKKGLAHSVKYGGTQLDPLNPAMLYYSCSNETLLATHLIRYRPLAMLQANGIVPYAPAANGQNASNFPSPAPGPSSSGNPRKRKAPKQVDVKPVIVLSDDDDEDIVKRENHLKEQLAQVQKQKAQLQGRPVKRVKQEGLKPILPGEVIDLTL</sequence>
<dbReference type="AlphaFoldDB" id="A0A8H5BPC9"/>
<evidence type="ECO:0000256" key="1">
    <source>
        <dbReference type="SAM" id="MobiDB-lite"/>
    </source>
</evidence>
<gene>
    <name evidence="3" type="ORF">D9619_004509</name>
</gene>
<feature type="domain" description="DUF7918" evidence="2">
    <location>
        <begin position="16"/>
        <end position="213"/>
    </location>
</feature>
<dbReference type="OrthoDB" id="3364132at2759"/>
<reference evidence="3 4" key="1">
    <citation type="journal article" date="2020" name="ISME J.">
        <title>Uncovering the hidden diversity of litter-decomposition mechanisms in mushroom-forming fungi.</title>
        <authorList>
            <person name="Floudas D."/>
            <person name="Bentzer J."/>
            <person name="Ahren D."/>
            <person name="Johansson T."/>
            <person name="Persson P."/>
            <person name="Tunlid A."/>
        </authorList>
    </citation>
    <scope>NUCLEOTIDE SEQUENCE [LARGE SCALE GENOMIC DNA]</scope>
    <source>
        <strain evidence="3 4">CBS 101986</strain>
    </source>
</reference>
<protein>
    <recommendedName>
        <fullName evidence="2">DUF7918 domain-containing protein</fullName>
    </recommendedName>
</protein>
<accession>A0A8H5BPC9</accession>
<dbReference type="Proteomes" id="UP000567179">
    <property type="component" value="Unassembled WGS sequence"/>
</dbReference>
<evidence type="ECO:0000259" key="2">
    <source>
        <dbReference type="Pfam" id="PF25534"/>
    </source>
</evidence>
<proteinExistence type="predicted"/>
<feature type="compositionally biased region" description="Low complexity" evidence="1">
    <location>
        <begin position="221"/>
        <end position="237"/>
    </location>
</feature>
<dbReference type="Pfam" id="PF25534">
    <property type="entry name" value="DUF7918"/>
    <property type="match status" value="1"/>
</dbReference>
<dbReference type="InterPro" id="IPR057678">
    <property type="entry name" value="DUF7918"/>
</dbReference>
<evidence type="ECO:0000313" key="4">
    <source>
        <dbReference type="Proteomes" id="UP000567179"/>
    </source>
</evidence>
<keyword evidence="4" id="KW-1185">Reference proteome</keyword>
<dbReference type="EMBL" id="JAACJJ010000014">
    <property type="protein sequence ID" value="KAF5327079.1"/>
    <property type="molecule type" value="Genomic_DNA"/>
</dbReference>
<feature type="region of interest" description="Disordered" evidence="1">
    <location>
        <begin position="221"/>
        <end position="249"/>
    </location>
</feature>
<dbReference type="PANTHER" id="PTHR36223:SF1">
    <property type="entry name" value="TRANSCRIPTION ELONGATION FACTOR EAF N-TERMINAL DOMAIN-CONTAINING PROTEIN"/>
    <property type="match status" value="1"/>
</dbReference>